<evidence type="ECO:0000259" key="3">
    <source>
        <dbReference type="SMART" id="SM00827"/>
    </source>
</evidence>
<dbReference type="STRING" id="2064.TR51_10820"/>
<dbReference type="PANTHER" id="PTHR43775">
    <property type="entry name" value="FATTY ACID SYNTHASE"/>
    <property type="match status" value="1"/>
</dbReference>
<dbReference type="AlphaFoldDB" id="A0A0D0PWK8"/>
<dbReference type="Pfam" id="PF00698">
    <property type="entry name" value="Acyl_transf_1"/>
    <property type="match status" value="1"/>
</dbReference>
<dbReference type="Gene3D" id="3.40.366.10">
    <property type="entry name" value="Malonyl-Coenzyme A Acyl Carrier Protein, domain 2"/>
    <property type="match status" value="1"/>
</dbReference>
<dbReference type="SMART" id="SM00827">
    <property type="entry name" value="PKS_AT"/>
    <property type="match status" value="1"/>
</dbReference>
<dbReference type="InterPro" id="IPR050091">
    <property type="entry name" value="PKS_NRPS_Biosynth_Enz"/>
</dbReference>
<dbReference type="GO" id="GO:0004312">
    <property type="term" value="F:fatty acid synthase activity"/>
    <property type="evidence" value="ECO:0007669"/>
    <property type="project" value="TreeGrafter"/>
</dbReference>
<dbReference type="SUPFAM" id="SSF52151">
    <property type="entry name" value="FabD/lysophospholipase-like"/>
    <property type="match status" value="1"/>
</dbReference>
<dbReference type="RefSeq" id="WP_043910463.1">
    <property type="nucleotide sequence ID" value="NZ_JXZB01000002.1"/>
</dbReference>
<keyword evidence="1" id="KW-0596">Phosphopantetheine</keyword>
<evidence type="ECO:0000313" key="4">
    <source>
        <dbReference type="EMBL" id="KIQ64687.1"/>
    </source>
</evidence>
<dbReference type="InterPro" id="IPR001227">
    <property type="entry name" value="Ac_transferase_dom_sf"/>
</dbReference>
<dbReference type="InterPro" id="IPR016036">
    <property type="entry name" value="Malonyl_transacylase_ACP-bd"/>
</dbReference>
<dbReference type="PANTHER" id="PTHR43775:SF37">
    <property type="entry name" value="SI:DKEY-61P9.11"/>
    <property type="match status" value="1"/>
</dbReference>
<evidence type="ECO:0000256" key="1">
    <source>
        <dbReference type="ARBA" id="ARBA00022450"/>
    </source>
</evidence>
<sequence length="335" mass="35699">METPTDQGRLRVALLFPGQGAQHPRMAAGLYGESPVFTAAMDRAFELLGPDGPRLRAEWLAAEPSAAFDDVTVAQPLLYAVNLALGRTVLGWGVEPVAMLGHSVGELAAATLAGVLDAEDGFRLMRNRIRVFADTPPGGMLAVAASLAEVSDLLGEHVHLAALNATRQLLLAGERHHLDRAADALRERGLACRDALARQAFHSPLVDGAVEESMPDWTATPLRPPGRTLYSAYTRGVLTARQAVDPVFWARQAAEPVLFAPTLDRLLADHDCLLVEAGPGNSLSALARRHPGVLRGRSRILPLLPDRPSGDRADLDAVAAVHRTVLGPLARTPTA</sequence>
<dbReference type="Proteomes" id="UP000032066">
    <property type="component" value="Unassembled WGS sequence"/>
</dbReference>
<dbReference type="InterPro" id="IPR016035">
    <property type="entry name" value="Acyl_Trfase/lysoPLipase"/>
</dbReference>
<dbReference type="SUPFAM" id="SSF55048">
    <property type="entry name" value="Probable ACP-binding domain of malonyl-CoA ACP transacylase"/>
    <property type="match status" value="1"/>
</dbReference>
<feature type="domain" description="Malonyl-CoA:ACP transacylase (MAT)" evidence="3">
    <location>
        <begin position="15"/>
        <end position="333"/>
    </location>
</feature>
<keyword evidence="5" id="KW-1185">Reference proteome</keyword>
<dbReference type="OrthoDB" id="3871428at2"/>
<dbReference type="PATRIC" id="fig|2064.6.peg.2319"/>
<evidence type="ECO:0000313" key="5">
    <source>
        <dbReference type="Proteomes" id="UP000032066"/>
    </source>
</evidence>
<dbReference type="InterPro" id="IPR014043">
    <property type="entry name" value="Acyl_transferase_dom"/>
</dbReference>
<reference evidence="4 5" key="1">
    <citation type="submission" date="2015-02" db="EMBL/GenBank/DDBJ databases">
        <title>Draft genome sequence of Kitasatospora griseola MF730-N6, a bafilomycin, terpentecin and satosporin producer.</title>
        <authorList>
            <person name="Arens J.C."/>
            <person name="Haltli B."/>
            <person name="Kerr R.G."/>
        </authorList>
    </citation>
    <scope>NUCLEOTIDE SEQUENCE [LARGE SCALE GENOMIC DNA]</scope>
    <source>
        <strain evidence="4 5">MF730-N6</strain>
    </source>
</reference>
<comment type="caution">
    <text evidence="4">The sequence shown here is derived from an EMBL/GenBank/DDBJ whole genome shotgun (WGS) entry which is preliminary data.</text>
</comment>
<evidence type="ECO:0000256" key="2">
    <source>
        <dbReference type="ARBA" id="ARBA00022553"/>
    </source>
</evidence>
<name>A0A0D0PWK8_KITGR</name>
<keyword evidence="2" id="KW-0597">Phosphoprotein</keyword>
<organism evidence="4 5">
    <name type="scientific">Kitasatospora griseola</name>
    <name type="common">Streptomyces griseolosporeus</name>
    <dbReference type="NCBI Taxonomy" id="2064"/>
    <lineage>
        <taxon>Bacteria</taxon>
        <taxon>Bacillati</taxon>
        <taxon>Actinomycetota</taxon>
        <taxon>Actinomycetes</taxon>
        <taxon>Kitasatosporales</taxon>
        <taxon>Streptomycetaceae</taxon>
        <taxon>Kitasatospora</taxon>
    </lineage>
</organism>
<dbReference type="EMBL" id="JXZB01000002">
    <property type="protein sequence ID" value="KIQ64687.1"/>
    <property type="molecule type" value="Genomic_DNA"/>
</dbReference>
<proteinExistence type="predicted"/>
<dbReference type="GO" id="GO:0006633">
    <property type="term" value="P:fatty acid biosynthetic process"/>
    <property type="evidence" value="ECO:0007669"/>
    <property type="project" value="TreeGrafter"/>
</dbReference>
<accession>A0A0D0PWK8</accession>
<gene>
    <name evidence="4" type="ORF">TR51_10820</name>
</gene>
<protein>
    <submittedName>
        <fullName evidence="4">Polyketide synthase</fullName>
    </submittedName>
</protein>